<keyword evidence="1 2" id="KW-0597">Phosphoprotein</keyword>
<dbReference type="Gene3D" id="1.10.3210.10">
    <property type="entry name" value="Hypothetical protein af1432"/>
    <property type="match status" value="1"/>
</dbReference>
<dbReference type="Pfam" id="PF00072">
    <property type="entry name" value="Response_reg"/>
    <property type="match status" value="1"/>
</dbReference>
<dbReference type="Proteomes" id="UP000471640">
    <property type="component" value="Unassembled WGS sequence"/>
</dbReference>
<comment type="caution">
    <text evidence="4">The sequence shown here is derived from an EMBL/GenBank/DDBJ whole genome shotgun (WGS) entry which is preliminary data.</text>
</comment>
<dbReference type="PANTHER" id="PTHR44591">
    <property type="entry name" value="STRESS RESPONSE REGULATOR PROTEIN 1"/>
    <property type="match status" value="1"/>
</dbReference>
<dbReference type="InterPro" id="IPR013976">
    <property type="entry name" value="HDOD"/>
</dbReference>
<dbReference type="AlphaFoldDB" id="A0A6P1DXR2"/>
<reference evidence="4 5" key="2">
    <citation type="submission" date="2020-02" db="EMBL/GenBank/DDBJ databases">
        <title>Genome sequences of Thiorhodococcus mannitoliphagus and Thiorhodococcus minor, purple sulfur photosynthetic bacteria in the gammaproteobacterial family, Chromatiaceae.</title>
        <authorList>
            <person name="Aviles F.A."/>
            <person name="Meyer T.E."/>
            <person name="Kyndt J.A."/>
        </authorList>
    </citation>
    <scope>NUCLEOTIDE SEQUENCE [LARGE SCALE GENOMIC DNA]</scope>
    <source>
        <strain evidence="4 5">DSM 18266</strain>
    </source>
</reference>
<sequence length="401" mass="43796">MRVLILEDEPSMAALLEQLVKHLWPQAEVFLEISAVSALEQWRARGADLALLDWELPGMSGIEVLKQIKRSESKTVCVMVSAHADRHSILAAGVHHVDAFIVKPFDIDEVKTRLSQIMATPSQVPRTDSEDLTKKFLSIDEFLAFTLTRGTLGVPIDPEFVNAIKGIHHLNAEDMRCLLQRCQCDPAIVLRVLSLANSHGYIRGADPLETFGGALRCIGLDGLINLSAEMSLLPGSALKQDLLRAKYLELQSDCNALADIVTQLSAKVEFDVEAARTACRLSRIGELSLLPVMQAWLDLGQSLDETRCAAILARHAARAADRINSQWALPNTTHDRIGAVSLLPAGTVRKEQLVMRIAGLLQGGDPNQELPRLLARLGLPASAVEPKKVTINNFPPFAKGG</sequence>
<accession>A0A6P1DXR2</accession>
<organism evidence="4 5">
    <name type="scientific">Thiorhodococcus mannitoliphagus</name>
    <dbReference type="NCBI Taxonomy" id="329406"/>
    <lineage>
        <taxon>Bacteria</taxon>
        <taxon>Pseudomonadati</taxon>
        <taxon>Pseudomonadota</taxon>
        <taxon>Gammaproteobacteria</taxon>
        <taxon>Chromatiales</taxon>
        <taxon>Chromatiaceae</taxon>
        <taxon>Thiorhodococcus</taxon>
    </lineage>
</organism>
<feature type="domain" description="Response regulatory" evidence="3">
    <location>
        <begin position="2"/>
        <end position="118"/>
    </location>
</feature>
<dbReference type="GO" id="GO:0000160">
    <property type="term" value="P:phosphorelay signal transduction system"/>
    <property type="evidence" value="ECO:0007669"/>
    <property type="project" value="InterPro"/>
</dbReference>
<evidence type="ECO:0000313" key="5">
    <source>
        <dbReference type="Proteomes" id="UP000471640"/>
    </source>
</evidence>
<dbReference type="SUPFAM" id="SSF52172">
    <property type="entry name" value="CheY-like"/>
    <property type="match status" value="1"/>
</dbReference>
<protein>
    <submittedName>
        <fullName evidence="4">Response regulator</fullName>
    </submittedName>
</protein>
<feature type="modified residue" description="4-aspartylphosphate" evidence="2">
    <location>
        <position position="53"/>
    </location>
</feature>
<dbReference type="EMBL" id="JAAIJR010000072">
    <property type="protein sequence ID" value="NEX21863.1"/>
    <property type="molecule type" value="Genomic_DNA"/>
</dbReference>
<dbReference type="Gene3D" id="3.40.50.2300">
    <property type="match status" value="1"/>
</dbReference>
<dbReference type="InterPro" id="IPR001789">
    <property type="entry name" value="Sig_transdc_resp-reg_receiver"/>
</dbReference>
<dbReference type="InterPro" id="IPR050595">
    <property type="entry name" value="Bact_response_regulator"/>
</dbReference>
<dbReference type="SUPFAM" id="SSF109604">
    <property type="entry name" value="HD-domain/PDEase-like"/>
    <property type="match status" value="1"/>
</dbReference>
<dbReference type="PROSITE" id="PS50110">
    <property type="entry name" value="RESPONSE_REGULATORY"/>
    <property type="match status" value="1"/>
</dbReference>
<name>A0A6P1DXR2_9GAMM</name>
<proteinExistence type="predicted"/>
<dbReference type="PANTHER" id="PTHR44591:SF3">
    <property type="entry name" value="RESPONSE REGULATORY DOMAIN-CONTAINING PROTEIN"/>
    <property type="match status" value="1"/>
</dbReference>
<evidence type="ECO:0000259" key="3">
    <source>
        <dbReference type="PROSITE" id="PS50110"/>
    </source>
</evidence>
<dbReference type="InterPro" id="IPR011006">
    <property type="entry name" value="CheY-like_superfamily"/>
</dbReference>
<evidence type="ECO:0000256" key="2">
    <source>
        <dbReference type="PROSITE-ProRule" id="PRU00169"/>
    </source>
</evidence>
<keyword evidence="5" id="KW-1185">Reference proteome</keyword>
<gene>
    <name evidence="4" type="ORF">G3480_16375</name>
</gene>
<dbReference type="Pfam" id="PF08668">
    <property type="entry name" value="HDOD"/>
    <property type="match status" value="1"/>
</dbReference>
<evidence type="ECO:0000313" key="4">
    <source>
        <dbReference type="EMBL" id="NEX21863.1"/>
    </source>
</evidence>
<reference evidence="5" key="1">
    <citation type="journal article" date="2020" name="Microbiol. Resour. Announc.">
        <title>Draft Genome Sequences of Thiorhodococcus mannitoliphagus and Thiorhodococcus minor, Purple Sulfur Photosynthetic Bacteria in the Gammaproteobacterial Family Chromatiaceae.</title>
        <authorList>
            <person name="Aviles F.A."/>
            <person name="Meyer T.E."/>
            <person name="Kyndt J.A."/>
        </authorList>
    </citation>
    <scope>NUCLEOTIDE SEQUENCE [LARGE SCALE GENOMIC DNA]</scope>
    <source>
        <strain evidence="5">DSM 18266</strain>
    </source>
</reference>
<evidence type="ECO:0000256" key="1">
    <source>
        <dbReference type="ARBA" id="ARBA00022553"/>
    </source>
</evidence>
<dbReference type="SMART" id="SM00448">
    <property type="entry name" value="REC"/>
    <property type="match status" value="1"/>
</dbReference>